<dbReference type="PANTHER" id="PTHR30405:SF25">
    <property type="entry name" value="RNA-GUIDED DNA ENDONUCLEASE INSQ-RELATED"/>
    <property type="match status" value="1"/>
</dbReference>
<dbReference type="InterPro" id="IPR021027">
    <property type="entry name" value="Transposase_put_HTH"/>
</dbReference>
<dbReference type="InterPro" id="IPR001959">
    <property type="entry name" value="Transposase"/>
</dbReference>
<keyword evidence="5" id="KW-0862">Zinc</keyword>
<organism evidence="11 12">
    <name type="scientific">Ligilactobacillus pabuli</name>
    <dbReference type="NCBI Taxonomy" id="2886039"/>
    <lineage>
        <taxon>Bacteria</taxon>
        <taxon>Bacillati</taxon>
        <taxon>Bacillota</taxon>
        <taxon>Bacilli</taxon>
        <taxon>Lactobacillales</taxon>
        <taxon>Lactobacillaceae</taxon>
        <taxon>Ligilactobacillus</taxon>
    </lineage>
</organism>
<sequence>MNSIAFKVRLYPNQKQVNRINRTFGSTRFVWNQMLAMQNERYENNPQAKYQNNYAMNLMLKPLKAEYPWLKDVDSTALQATNDHLHDAFQRFFDPELENGHPKFKSKKDYAQSYTTKAVNQNIKVIDNHHLKLPKLGQVYFRAGRILNGKIKRATVRINAQGQYYATILLESEKQAFKPLPKTKRVVGIDLGLDNLLILSNGQKVNMMHFDLEAKYQVRIWERKMARRRRNAQKEMAFDKHEKLLLPRTSLKQFLHYQQARRTAAKLKRQVSDRRYDRLQKLTTQLVQTYDVIVVEKLNTQGMLKNHHLARAISNAGWGKLVTMLKYKCDWYGKQLIFVDPQNTSRICHQCGQKNHQFDSLNQHEWLAVREWDCPTCGTHLNRDINASQNILHRGLAQIEKEKVLV</sequence>
<comment type="caution">
    <text evidence="11">The sequence shown here is derived from an EMBL/GenBank/DDBJ whole genome shotgun (WGS) entry which is preliminary data.</text>
</comment>
<accession>A0ABQ5JG51</accession>
<evidence type="ECO:0000259" key="10">
    <source>
        <dbReference type="Pfam" id="PF12323"/>
    </source>
</evidence>
<protein>
    <submittedName>
        <fullName evidence="11">Transposase</fullName>
    </submittedName>
</protein>
<feature type="domain" description="Transposase putative helix-turn-helix" evidence="10">
    <location>
        <begin position="3"/>
        <end position="45"/>
    </location>
</feature>
<keyword evidence="6" id="KW-0238">DNA-binding</keyword>
<evidence type="ECO:0000256" key="5">
    <source>
        <dbReference type="ARBA" id="ARBA00022833"/>
    </source>
</evidence>
<keyword evidence="12" id="KW-1185">Reference proteome</keyword>
<dbReference type="EMBL" id="BQXH01000004">
    <property type="protein sequence ID" value="GKS80990.1"/>
    <property type="molecule type" value="Genomic_DNA"/>
</dbReference>
<evidence type="ECO:0000256" key="6">
    <source>
        <dbReference type="ARBA" id="ARBA00023125"/>
    </source>
</evidence>
<evidence type="ECO:0000256" key="1">
    <source>
        <dbReference type="ARBA" id="ARBA00008761"/>
    </source>
</evidence>
<dbReference type="Pfam" id="PF01385">
    <property type="entry name" value="OrfB_IS605"/>
    <property type="match status" value="1"/>
</dbReference>
<evidence type="ECO:0000313" key="11">
    <source>
        <dbReference type="EMBL" id="GKS80990.1"/>
    </source>
</evidence>
<gene>
    <name evidence="11" type="ORF">LPAF129_06750</name>
</gene>
<dbReference type="RefSeq" id="WP_244054757.1">
    <property type="nucleotide sequence ID" value="NZ_BQXH01000004.1"/>
</dbReference>
<feature type="domain" description="Probable transposase IS891/IS1136/IS1341" evidence="8">
    <location>
        <begin position="171"/>
        <end position="306"/>
    </location>
</feature>
<name>A0ABQ5JG51_9LACO</name>
<proteinExistence type="inferred from homology"/>
<dbReference type="NCBIfam" id="TIGR01766">
    <property type="entry name" value="IS200/IS605 family accessory protein TnpB-like domain"/>
    <property type="match status" value="1"/>
</dbReference>
<feature type="domain" description="Cas12f1-like TNB" evidence="9">
    <location>
        <begin position="318"/>
        <end position="391"/>
    </location>
</feature>
<dbReference type="Proteomes" id="UP001055149">
    <property type="component" value="Unassembled WGS sequence"/>
</dbReference>
<comment type="similarity">
    <text evidence="1">In the C-terminal section; belongs to the transposase 35 family.</text>
</comment>
<reference evidence="11" key="1">
    <citation type="journal article" date="2022" name="Int. J. Syst. Evol. Microbiol.">
        <title>A novel species of lactic acid bacteria, Ligilactobacillus pabuli sp. nov., isolated from alfalfa silage.</title>
        <authorList>
            <person name="Tohno M."/>
            <person name="Tanizawa Y."/>
            <person name="Sawada H."/>
            <person name="Sakamoto M."/>
            <person name="Ohkuma M."/>
            <person name="Kobayashi H."/>
        </authorList>
    </citation>
    <scope>NUCLEOTIDE SEQUENCE</scope>
    <source>
        <strain evidence="11">AF129</strain>
    </source>
</reference>
<comment type="similarity">
    <text evidence="2">In the N-terminal section; belongs to the transposase 2 family.</text>
</comment>
<evidence type="ECO:0000313" key="12">
    <source>
        <dbReference type="Proteomes" id="UP001055149"/>
    </source>
</evidence>
<evidence type="ECO:0000256" key="7">
    <source>
        <dbReference type="ARBA" id="ARBA00023172"/>
    </source>
</evidence>
<keyword evidence="7" id="KW-0233">DNA recombination</keyword>
<dbReference type="Pfam" id="PF12323">
    <property type="entry name" value="HTH_OrfB_IS605"/>
    <property type="match status" value="1"/>
</dbReference>
<keyword evidence="3" id="KW-0815">Transposition</keyword>
<evidence type="ECO:0000256" key="3">
    <source>
        <dbReference type="ARBA" id="ARBA00022578"/>
    </source>
</evidence>
<dbReference type="Pfam" id="PF07282">
    <property type="entry name" value="Cas12f1-like_TNB"/>
    <property type="match status" value="1"/>
</dbReference>
<dbReference type="InterPro" id="IPR010095">
    <property type="entry name" value="Cas12f1-like_TNB"/>
</dbReference>
<evidence type="ECO:0000259" key="9">
    <source>
        <dbReference type="Pfam" id="PF07282"/>
    </source>
</evidence>
<keyword evidence="4" id="KW-0479">Metal-binding</keyword>
<dbReference type="NCBIfam" id="NF040570">
    <property type="entry name" value="guided_TnpB"/>
    <property type="match status" value="1"/>
</dbReference>
<evidence type="ECO:0000259" key="8">
    <source>
        <dbReference type="Pfam" id="PF01385"/>
    </source>
</evidence>
<evidence type="ECO:0000256" key="2">
    <source>
        <dbReference type="ARBA" id="ARBA00011044"/>
    </source>
</evidence>
<dbReference type="PANTHER" id="PTHR30405">
    <property type="entry name" value="TRANSPOSASE"/>
    <property type="match status" value="1"/>
</dbReference>
<evidence type="ECO:0000256" key="4">
    <source>
        <dbReference type="ARBA" id="ARBA00022723"/>
    </source>
</evidence>
<dbReference type="InterPro" id="IPR051399">
    <property type="entry name" value="RNA-guided_DNA_endo/Transpos"/>
</dbReference>